<evidence type="ECO:0000313" key="10">
    <source>
        <dbReference type="Proteomes" id="UP001168613"/>
    </source>
</evidence>
<dbReference type="InterPro" id="IPR051621">
    <property type="entry name" value="T2SS_protein_J"/>
</dbReference>
<evidence type="ECO:0000256" key="8">
    <source>
        <dbReference type="SAM" id="Phobius"/>
    </source>
</evidence>
<evidence type="ECO:0000256" key="6">
    <source>
        <dbReference type="ARBA" id="ARBA00022989"/>
    </source>
</evidence>
<comment type="subcellular location">
    <subcellularLocation>
        <location evidence="1">Cell inner membrane</location>
        <topology evidence="1">Single-pass membrane protein</topology>
    </subcellularLocation>
</comment>
<evidence type="ECO:0000256" key="2">
    <source>
        <dbReference type="ARBA" id="ARBA00022475"/>
    </source>
</evidence>
<reference evidence="9" key="1">
    <citation type="submission" date="2021-11" db="EMBL/GenBank/DDBJ databases">
        <title>Draft genome sequence of Alcaligenes endophyticus type strain CCUG 75668T.</title>
        <authorList>
            <person name="Salva-Serra F."/>
            <person name="Duran R.E."/>
            <person name="Seeger M."/>
            <person name="Moore E.R.B."/>
            <person name="Jaen-Luchoro D."/>
        </authorList>
    </citation>
    <scope>NUCLEOTIDE SEQUENCE</scope>
    <source>
        <strain evidence="9">CCUG 75668</strain>
    </source>
</reference>
<dbReference type="PANTHER" id="PTHR39583:SF2">
    <property type="entry name" value="TYPE II SECRETION SYSTEM PROTEIN J"/>
    <property type="match status" value="1"/>
</dbReference>
<dbReference type="SUPFAM" id="SSF54523">
    <property type="entry name" value="Pili subunits"/>
    <property type="match status" value="1"/>
</dbReference>
<name>A0ABT8EGJ9_9BURK</name>
<dbReference type="PANTHER" id="PTHR39583">
    <property type="entry name" value="TYPE II SECRETION SYSTEM PROTEIN J-RELATED"/>
    <property type="match status" value="1"/>
</dbReference>
<keyword evidence="10" id="KW-1185">Reference proteome</keyword>
<evidence type="ECO:0000256" key="1">
    <source>
        <dbReference type="ARBA" id="ARBA00004377"/>
    </source>
</evidence>
<keyword evidence="3" id="KW-0488">Methylation</keyword>
<sequence length="207" mass="23829">MKSPNMTEQGFSLLEVMVTLLIMSILSVLSWRALDYIQRTQTQLDQAQSQHLSIHAVLQQFEDDIQRHYKTLLLDQHQANAQALLNPEHPHRYLHWEAQANGSALSILQAAPVGQAGTRWVRWSFNQQQLFRDFGSSGTHLPLTFPQTKQVVLDDVQAVHFRAWIPARGWQDLPLRDTKHAPTGIELSVERVERERVVTYRKVVLLP</sequence>
<comment type="caution">
    <text evidence="9">The sequence shown here is derived from an EMBL/GenBank/DDBJ whole genome shotgun (WGS) entry which is preliminary data.</text>
</comment>
<accession>A0ABT8EGJ9</accession>
<evidence type="ECO:0000256" key="5">
    <source>
        <dbReference type="ARBA" id="ARBA00022692"/>
    </source>
</evidence>
<protein>
    <submittedName>
        <fullName evidence="9">Prepilin-type N-terminal cleavage/methylation domain-containing protein</fullName>
    </submittedName>
</protein>
<feature type="transmembrane region" description="Helical" evidence="8">
    <location>
        <begin position="12"/>
        <end position="34"/>
    </location>
</feature>
<evidence type="ECO:0000313" key="9">
    <source>
        <dbReference type="EMBL" id="MDN4120417.1"/>
    </source>
</evidence>
<dbReference type="EMBL" id="JAJHNU010000001">
    <property type="protein sequence ID" value="MDN4120417.1"/>
    <property type="molecule type" value="Genomic_DNA"/>
</dbReference>
<keyword evidence="4" id="KW-0997">Cell inner membrane</keyword>
<dbReference type="InterPro" id="IPR012902">
    <property type="entry name" value="N_methyl_site"/>
</dbReference>
<dbReference type="Proteomes" id="UP001168613">
    <property type="component" value="Unassembled WGS sequence"/>
</dbReference>
<dbReference type="Pfam" id="PF07963">
    <property type="entry name" value="N_methyl"/>
    <property type="match status" value="1"/>
</dbReference>
<keyword evidence="5 8" id="KW-0812">Transmembrane</keyword>
<evidence type="ECO:0000256" key="7">
    <source>
        <dbReference type="ARBA" id="ARBA00023136"/>
    </source>
</evidence>
<keyword evidence="6 8" id="KW-1133">Transmembrane helix</keyword>
<gene>
    <name evidence="9" type="ORF">LMS43_03835</name>
</gene>
<dbReference type="NCBIfam" id="TIGR02532">
    <property type="entry name" value="IV_pilin_GFxxxE"/>
    <property type="match status" value="1"/>
</dbReference>
<organism evidence="9 10">
    <name type="scientific">Alcaligenes endophyticus</name>
    <dbReference type="NCBI Taxonomy" id="1929088"/>
    <lineage>
        <taxon>Bacteria</taxon>
        <taxon>Pseudomonadati</taxon>
        <taxon>Pseudomonadota</taxon>
        <taxon>Betaproteobacteria</taxon>
        <taxon>Burkholderiales</taxon>
        <taxon>Alcaligenaceae</taxon>
        <taxon>Alcaligenes</taxon>
    </lineage>
</organism>
<keyword evidence="7 8" id="KW-0472">Membrane</keyword>
<evidence type="ECO:0000256" key="4">
    <source>
        <dbReference type="ARBA" id="ARBA00022519"/>
    </source>
</evidence>
<dbReference type="RefSeq" id="WP_266122267.1">
    <property type="nucleotide sequence ID" value="NZ_JAJHNU010000001.1"/>
</dbReference>
<keyword evidence="2" id="KW-1003">Cell membrane</keyword>
<dbReference type="PROSITE" id="PS00409">
    <property type="entry name" value="PROKAR_NTER_METHYL"/>
    <property type="match status" value="1"/>
</dbReference>
<dbReference type="InterPro" id="IPR045584">
    <property type="entry name" value="Pilin-like"/>
</dbReference>
<proteinExistence type="predicted"/>
<evidence type="ECO:0000256" key="3">
    <source>
        <dbReference type="ARBA" id="ARBA00022481"/>
    </source>
</evidence>